<dbReference type="Pfam" id="PF04045">
    <property type="entry name" value="P34-Arc"/>
    <property type="match status" value="1"/>
</dbReference>
<dbReference type="InterPro" id="IPR007188">
    <property type="entry name" value="ARPC2"/>
</dbReference>
<keyword evidence="8" id="KW-1185">Reference proteome</keyword>
<dbReference type="FunFam" id="3.30.1460.20:FF:000003">
    <property type="entry name" value="Arp2/3 complex 34 kDa subunit"/>
    <property type="match status" value="1"/>
</dbReference>
<name>A0A9W4NH98_9EURO</name>
<dbReference type="PANTHER" id="PTHR12058">
    <property type="entry name" value="ARP2/3 COMPLEX 34 KDA SUBUNIT"/>
    <property type="match status" value="1"/>
</dbReference>
<evidence type="ECO:0000256" key="6">
    <source>
        <dbReference type="RuleBase" id="RU364015"/>
    </source>
</evidence>
<reference evidence="7" key="1">
    <citation type="submission" date="2021-07" db="EMBL/GenBank/DDBJ databases">
        <authorList>
            <person name="Branca A.L. A."/>
        </authorList>
    </citation>
    <scope>NUCLEOTIDE SEQUENCE</scope>
</reference>
<sequence>MLLLDYQNVLIESLLTERFSGYASATPVSIDQVVSDFDGVTFHLSTPESKSKILISINVKCFKELVQYGAQEVLEREYGPYIVSPEPGYDFSVQIDLENLPAEEEARNDLIMKLALLKRNAMAAPFERAFDEFNKLAEEASQYTSESAPQGIKEGGEVMAIHYREEEAIYIKANWDRVTVIFSTVFREETDRIFGKVFLQEFVDARRRVLTLQNAPQVLFRNDPPLELAGVPGLSTKEGEVSYVTFGMARNISTSISVLTRAVLFPRHLTAQRRYENISHIQTFRDYFHYHIKASKAYIHTRMRKRTADFLQVLNRARPENEERERKTASGRTFRVQG</sequence>
<dbReference type="EMBL" id="CAJVPG010000222">
    <property type="protein sequence ID" value="CAG8376233.1"/>
    <property type="molecule type" value="Genomic_DNA"/>
</dbReference>
<protein>
    <recommendedName>
        <fullName evidence="6">Arp2/3 complex 34 kDa subunit</fullName>
    </recommendedName>
</protein>
<accession>A0A9W4NH98</accession>
<organism evidence="7 8">
    <name type="scientific">Penicillium salamii</name>
    <dbReference type="NCBI Taxonomy" id="1612424"/>
    <lineage>
        <taxon>Eukaryota</taxon>
        <taxon>Fungi</taxon>
        <taxon>Dikarya</taxon>
        <taxon>Ascomycota</taxon>
        <taxon>Pezizomycotina</taxon>
        <taxon>Eurotiomycetes</taxon>
        <taxon>Eurotiomycetidae</taxon>
        <taxon>Eurotiales</taxon>
        <taxon>Aspergillaceae</taxon>
        <taxon>Penicillium</taxon>
    </lineage>
</organism>
<dbReference type="GO" id="GO:0034314">
    <property type="term" value="P:Arp2/3 complex-mediated actin nucleation"/>
    <property type="evidence" value="ECO:0007669"/>
    <property type="project" value="InterPro"/>
</dbReference>
<dbReference type="GO" id="GO:0030041">
    <property type="term" value="P:actin filament polymerization"/>
    <property type="evidence" value="ECO:0007669"/>
    <property type="project" value="InterPro"/>
</dbReference>
<comment type="subcellular location">
    <subcellularLocation>
        <location evidence="1 6">Cytoplasm</location>
        <location evidence="1 6">Cytoskeleton</location>
    </subcellularLocation>
</comment>
<evidence type="ECO:0000256" key="4">
    <source>
        <dbReference type="ARBA" id="ARBA00023203"/>
    </source>
</evidence>
<dbReference type="InterPro" id="IPR034666">
    <property type="entry name" value="ARPC2/4"/>
</dbReference>
<comment type="caution">
    <text evidence="7">The sequence shown here is derived from an EMBL/GenBank/DDBJ whole genome shotgun (WGS) entry which is preliminary data.</text>
</comment>
<dbReference type="AlphaFoldDB" id="A0A9W4NH98"/>
<dbReference type="FunFam" id="3.30.1460.20:FF:000005">
    <property type="entry name" value="Arp2/3 complex 34 kDa subunit"/>
    <property type="match status" value="1"/>
</dbReference>
<proteinExistence type="inferred from homology"/>
<dbReference type="PANTHER" id="PTHR12058:SF0">
    <property type="entry name" value="ACTIN-RELATED PROTEIN 2_3 COMPLEX SUBUNIT 2"/>
    <property type="match status" value="1"/>
</dbReference>
<dbReference type="GO" id="GO:0005885">
    <property type="term" value="C:Arp2/3 protein complex"/>
    <property type="evidence" value="ECO:0007669"/>
    <property type="project" value="InterPro"/>
</dbReference>
<dbReference type="GO" id="GO:0051015">
    <property type="term" value="F:actin filament binding"/>
    <property type="evidence" value="ECO:0007669"/>
    <property type="project" value="TreeGrafter"/>
</dbReference>
<dbReference type="Gene3D" id="3.30.1460.20">
    <property type="match status" value="2"/>
</dbReference>
<keyword evidence="3 6" id="KW-0963">Cytoplasm</keyword>
<comment type="function">
    <text evidence="6">Functions as actin-binding component of the Arp2/3 complex which is involved in regulation of actin polymerization and together with an activating nucleation-promoting factor (NPF) mediates the formation of branched actin networks.</text>
</comment>
<evidence type="ECO:0000256" key="1">
    <source>
        <dbReference type="ARBA" id="ARBA00004245"/>
    </source>
</evidence>
<comment type="similarity">
    <text evidence="2 6">Belongs to the ARPC2 family.</text>
</comment>
<dbReference type="SUPFAM" id="SSF69645">
    <property type="entry name" value="Arp2/3 complex subunits"/>
    <property type="match status" value="2"/>
</dbReference>
<evidence type="ECO:0000313" key="8">
    <source>
        <dbReference type="Proteomes" id="UP001152649"/>
    </source>
</evidence>
<dbReference type="Proteomes" id="UP001152649">
    <property type="component" value="Unassembled WGS sequence"/>
</dbReference>
<dbReference type="OrthoDB" id="148331at2759"/>
<evidence type="ECO:0000256" key="2">
    <source>
        <dbReference type="ARBA" id="ARBA00007192"/>
    </source>
</evidence>
<evidence type="ECO:0000256" key="5">
    <source>
        <dbReference type="ARBA" id="ARBA00023212"/>
    </source>
</evidence>
<gene>
    <name evidence="7" type="ORF">PSALAMII_LOCUS5259</name>
</gene>
<comment type="subunit">
    <text evidence="6">Component of the Arp2/3 complex.</text>
</comment>
<evidence type="ECO:0000256" key="3">
    <source>
        <dbReference type="ARBA" id="ARBA00022490"/>
    </source>
</evidence>
<keyword evidence="4 6" id="KW-0009">Actin-binding</keyword>
<dbReference type="GO" id="GO:0005200">
    <property type="term" value="F:structural constituent of cytoskeleton"/>
    <property type="evidence" value="ECO:0007669"/>
    <property type="project" value="TreeGrafter"/>
</dbReference>
<keyword evidence="5 6" id="KW-0206">Cytoskeleton</keyword>
<evidence type="ECO:0000313" key="7">
    <source>
        <dbReference type="EMBL" id="CAG8376233.1"/>
    </source>
</evidence>